<dbReference type="Pfam" id="PF01809">
    <property type="entry name" value="YidD"/>
    <property type="match status" value="1"/>
</dbReference>
<dbReference type="InterPro" id="IPR002696">
    <property type="entry name" value="Membr_insert_effic_factor_YidD"/>
</dbReference>
<dbReference type="GO" id="GO:0005886">
    <property type="term" value="C:plasma membrane"/>
    <property type="evidence" value="ECO:0007669"/>
    <property type="project" value="UniProtKB-SubCell"/>
</dbReference>
<protein>
    <recommendedName>
        <fullName evidence="1">Putative membrane protein insertion efficiency factor</fullName>
    </recommendedName>
</protein>
<accession>A0A1G9F0Y9</accession>
<keyword evidence="4" id="KW-1185">Reference proteome</keyword>
<dbReference type="NCBIfam" id="TIGR00278">
    <property type="entry name" value="membrane protein insertion efficiency factor YidD"/>
    <property type="match status" value="1"/>
</dbReference>
<dbReference type="OrthoDB" id="9801753at2"/>
<dbReference type="AlphaFoldDB" id="A0A1G9F0Y9"/>
<gene>
    <name evidence="3" type="ORF">SAMN05192555_101276</name>
</gene>
<organism evidence="3 4">
    <name type="scientific">Franzmannia pantelleriensis</name>
    <dbReference type="NCBI Taxonomy" id="48727"/>
    <lineage>
        <taxon>Bacteria</taxon>
        <taxon>Pseudomonadati</taxon>
        <taxon>Pseudomonadota</taxon>
        <taxon>Gammaproteobacteria</taxon>
        <taxon>Oceanospirillales</taxon>
        <taxon>Halomonadaceae</taxon>
        <taxon>Franzmannia</taxon>
    </lineage>
</organism>
<dbReference type="EMBL" id="FNGH01000001">
    <property type="protein sequence ID" value="SDK82008.1"/>
    <property type="molecule type" value="Genomic_DNA"/>
</dbReference>
<dbReference type="SMART" id="SM01234">
    <property type="entry name" value="Haemolytic"/>
    <property type="match status" value="1"/>
</dbReference>
<dbReference type="PANTHER" id="PTHR33383">
    <property type="entry name" value="MEMBRANE PROTEIN INSERTION EFFICIENCY FACTOR-RELATED"/>
    <property type="match status" value="1"/>
</dbReference>
<keyword evidence="2" id="KW-0812">Transmembrane</keyword>
<sequence length="114" mass="12341">MRLLRRLSRRVLVGLGGGLGWGLVVLIKLYQWVISPLLGPRCRFWPSCSHYTLEAVKVHGPAKGGWLGVKRIVKCHPGHAGGIDPVPGGPSEALCQDDPECPEFVAPEHKSSGQ</sequence>
<dbReference type="Proteomes" id="UP000199107">
    <property type="component" value="Unassembled WGS sequence"/>
</dbReference>
<evidence type="ECO:0000256" key="2">
    <source>
        <dbReference type="SAM" id="Phobius"/>
    </source>
</evidence>
<keyword evidence="1" id="KW-1003">Cell membrane</keyword>
<comment type="subcellular location">
    <subcellularLocation>
        <location evidence="1">Cell membrane</location>
        <topology evidence="1">Peripheral membrane protein</topology>
        <orientation evidence="1">Cytoplasmic side</orientation>
    </subcellularLocation>
</comment>
<proteinExistence type="inferred from homology"/>
<evidence type="ECO:0000313" key="3">
    <source>
        <dbReference type="EMBL" id="SDK82008.1"/>
    </source>
</evidence>
<dbReference type="PANTHER" id="PTHR33383:SF1">
    <property type="entry name" value="MEMBRANE PROTEIN INSERTION EFFICIENCY FACTOR-RELATED"/>
    <property type="match status" value="1"/>
</dbReference>
<evidence type="ECO:0000313" key="4">
    <source>
        <dbReference type="Proteomes" id="UP000199107"/>
    </source>
</evidence>
<dbReference type="HAMAP" id="MF_00386">
    <property type="entry name" value="UPF0161_YidD"/>
    <property type="match status" value="1"/>
</dbReference>
<keyword evidence="2" id="KW-1133">Transmembrane helix</keyword>
<dbReference type="STRING" id="48727.SAMN05192555_101276"/>
<comment type="function">
    <text evidence="1">Could be involved in insertion of integral membrane proteins into the membrane.</text>
</comment>
<keyword evidence="1 2" id="KW-0472">Membrane</keyword>
<reference evidence="4" key="1">
    <citation type="submission" date="2016-10" db="EMBL/GenBank/DDBJ databases">
        <authorList>
            <person name="Varghese N."/>
            <person name="Submissions S."/>
        </authorList>
    </citation>
    <scope>NUCLEOTIDE SEQUENCE [LARGE SCALE GENOMIC DNA]</scope>
    <source>
        <strain evidence="4">AAP</strain>
    </source>
</reference>
<feature type="transmembrane region" description="Helical" evidence="2">
    <location>
        <begin position="12"/>
        <end position="33"/>
    </location>
</feature>
<evidence type="ECO:0000256" key="1">
    <source>
        <dbReference type="HAMAP-Rule" id="MF_00386"/>
    </source>
</evidence>
<name>A0A1G9F0Y9_9GAMM</name>
<comment type="similarity">
    <text evidence="1">Belongs to the UPF0161 family.</text>
</comment>